<accession>A0A3N4J1Z1</accession>
<organism evidence="1 2">
    <name type="scientific">Choiromyces venosus 120613-1</name>
    <dbReference type="NCBI Taxonomy" id="1336337"/>
    <lineage>
        <taxon>Eukaryota</taxon>
        <taxon>Fungi</taxon>
        <taxon>Dikarya</taxon>
        <taxon>Ascomycota</taxon>
        <taxon>Pezizomycotina</taxon>
        <taxon>Pezizomycetes</taxon>
        <taxon>Pezizales</taxon>
        <taxon>Tuberaceae</taxon>
        <taxon>Choiromyces</taxon>
    </lineage>
</organism>
<reference evidence="1 2" key="1">
    <citation type="journal article" date="2018" name="Nat. Ecol. Evol.">
        <title>Pezizomycetes genomes reveal the molecular basis of ectomycorrhizal truffle lifestyle.</title>
        <authorList>
            <person name="Murat C."/>
            <person name="Payen T."/>
            <person name="Noel B."/>
            <person name="Kuo A."/>
            <person name="Morin E."/>
            <person name="Chen J."/>
            <person name="Kohler A."/>
            <person name="Krizsan K."/>
            <person name="Balestrini R."/>
            <person name="Da Silva C."/>
            <person name="Montanini B."/>
            <person name="Hainaut M."/>
            <person name="Levati E."/>
            <person name="Barry K.W."/>
            <person name="Belfiori B."/>
            <person name="Cichocki N."/>
            <person name="Clum A."/>
            <person name="Dockter R.B."/>
            <person name="Fauchery L."/>
            <person name="Guy J."/>
            <person name="Iotti M."/>
            <person name="Le Tacon F."/>
            <person name="Lindquist E.A."/>
            <person name="Lipzen A."/>
            <person name="Malagnac F."/>
            <person name="Mello A."/>
            <person name="Molinier V."/>
            <person name="Miyauchi S."/>
            <person name="Poulain J."/>
            <person name="Riccioni C."/>
            <person name="Rubini A."/>
            <person name="Sitrit Y."/>
            <person name="Splivallo R."/>
            <person name="Traeger S."/>
            <person name="Wang M."/>
            <person name="Zifcakova L."/>
            <person name="Wipf D."/>
            <person name="Zambonelli A."/>
            <person name="Paolocci F."/>
            <person name="Nowrousian M."/>
            <person name="Ottonello S."/>
            <person name="Baldrian P."/>
            <person name="Spatafora J.W."/>
            <person name="Henrissat B."/>
            <person name="Nagy L.G."/>
            <person name="Aury J.M."/>
            <person name="Wincker P."/>
            <person name="Grigoriev I.V."/>
            <person name="Bonfante P."/>
            <person name="Martin F.M."/>
        </authorList>
    </citation>
    <scope>NUCLEOTIDE SEQUENCE [LARGE SCALE GENOMIC DNA]</scope>
    <source>
        <strain evidence="1 2">120613-1</strain>
    </source>
</reference>
<dbReference type="Proteomes" id="UP000276215">
    <property type="component" value="Unassembled WGS sequence"/>
</dbReference>
<gene>
    <name evidence="1" type="ORF">L873DRAFT_1820033</name>
</gene>
<evidence type="ECO:0000313" key="2">
    <source>
        <dbReference type="Proteomes" id="UP000276215"/>
    </source>
</evidence>
<dbReference type="OrthoDB" id="5483540at2759"/>
<protein>
    <submittedName>
        <fullName evidence="1">Uncharacterized protein</fullName>
    </submittedName>
</protein>
<keyword evidence="2" id="KW-1185">Reference proteome</keyword>
<proteinExistence type="predicted"/>
<dbReference type="AlphaFoldDB" id="A0A3N4J1Z1"/>
<dbReference type="EMBL" id="ML120505">
    <property type="protein sequence ID" value="RPA91088.1"/>
    <property type="molecule type" value="Genomic_DNA"/>
</dbReference>
<evidence type="ECO:0000313" key="1">
    <source>
        <dbReference type="EMBL" id="RPA91088.1"/>
    </source>
</evidence>
<sequence length="180" mass="20194">MVLSLSNSPHRPLKVSQKSVMEPESLAVFPTVPSVPGRVDKDGRARRPSFIKTAVLGVDARALQSSDMIEQMAYSGRQLQSPAFNCRARPSTVGPRSHLQSLVGTRHIPYLETLAGPARPSHVLVWTDAKIPVRPGHPPCTTVRPVRARRRTDWTLGFIGTIMFACRVRYRFCDLPWDWR</sequence>
<name>A0A3N4J1Z1_9PEZI</name>